<dbReference type="EMBL" id="SJPI01000002">
    <property type="protein sequence ID" value="TWT51341.1"/>
    <property type="molecule type" value="Genomic_DNA"/>
</dbReference>
<evidence type="ECO:0000256" key="1">
    <source>
        <dbReference type="SAM" id="SignalP"/>
    </source>
</evidence>
<gene>
    <name evidence="3" type="ORF">Pla22_41180</name>
</gene>
<feature type="signal peptide" evidence="1">
    <location>
        <begin position="1"/>
        <end position="25"/>
    </location>
</feature>
<comment type="caution">
    <text evidence="3">The sequence shown here is derived from an EMBL/GenBank/DDBJ whole genome shotgun (WGS) entry which is preliminary data.</text>
</comment>
<feature type="domain" description="DUF4159" evidence="2">
    <location>
        <begin position="57"/>
        <end position="281"/>
    </location>
</feature>
<accession>A0A5C5WML7</accession>
<keyword evidence="4" id="KW-1185">Reference proteome</keyword>
<proteinExistence type="predicted"/>
<evidence type="ECO:0000313" key="4">
    <source>
        <dbReference type="Proteomes" id="UP000316598"/>
    </source>
</evidence>
<name>A0A5C5WML7_9BACT</name>
<dbReference type="Gene3D" id="3.40.50.12140">
    <property type="entry name" value="Domain of unknown function DUF4159"/>
    <property type="match status" value="1"/>
</dbReference>
<dbReference type="Pfam" id="PF13709">
    <property type="entry name" value="DUF4159"/>
    <property type="match status" value="1"/>
</dbReference>
<sequence precursor="true">MMNRRKLISWLVVTLGVVFATAAMAQRRWYRNDDISVDRRGVPTWEVDPRFKHDLFTFARVRYDSYGGRGRGGGGWRTDYPDSDLNFSLRLHQLTSLKVNPNPIILDLTDEKLFDYPFLYMIEPGALYFSEPEVEALRQYCLRGGFLMVDDFWGDAQYENLAEQLKRVFPDREPFEVPLEHEIFHCVYDMKEKPQVPAINSAFRTADGQVGTWENAWDGSDTRTPHYRAITDDEDRIMVFICHNTDLGDGWEREGEQKWYFDEFSVKRAYPMGINIVTYAMTH</sequence>
<feature type="chain" id="PRO_5022805762" description="DUF4159 domain-containing protein" evidence="1">
    <location>
        <begin position="26"/>
        <end position="283"/>
    </location>
</feature>
<organism evidence="3 4">
    <name type="scientific">Rubripirellula amarantea</name>
    <dbReference type="NCBI Taxonomy" id="2527999"/>
    <lineage>
        <taxon>Bacteria</taxon>
        <taxon>Pseudomonadati</taxon>
        <taxon>Planctomycetota</taxon>
        <taxon>Planctomycetia</taxon>
        <taxon>Pirellulales</taxon>
        <taxon>Pirellulaceae</taxon>
        <taxon>Rubripirellula</taxon>
    </lineage>
</organism>
<dbReference type="InterPro" id="IPR025297">
    <property type="entry name" value="DUF4159"/>
</dbReference>
<evidence type="ECO:0000259" key="2">
    <source>
        <dbReference type="Pfam" id="PF13709"/>
    </source>
</evidence>
<dbReference type="AlphaFoldDB" id="A0A5C5WML7"/>
<dbReference type="OrthoDB" id="9773014at2"/>
<keyword evidence="1" id="KW-0732">Signal</keyword>
<evidence type="ECO:0000313" key="3">
    <source>
        <dbReference type="EMBL" id="TWT51341.1"/>
    </source>
</evidence>
<dbReference type="Proteomes" id="UP000316598">
    <property type="component" value="Unassembled WGS sequence"/>
</dbReference>
<protein>
    <recommendedName>
        <fullName evidence="2">DUF4159 domain-containing protein</fullName>
    </recommendedName>
</protein>
<reference evidence="3 4" key="1">
    <citation type="submission" date="2019-02" db="EMBL/GenBank/DDBJ databases">
        <title>Deep-cultivation of Planctomycetes and their phenomic and genomic characterization uncovers novel biology.</title>
        <authorList>
            <person name="Wiegand S."/>
            <person name="Jogler M."/>
            <person name="Boedeker C."/>
            <person name="Pinto D."/>
            <person name="Vollmers J."/>
            <person name="Rivas-Marin E."/>
            <person name="Kohn T."/>
            <person name="Peeters S.H."/>
            <person name="Heuer A."/>
            <person name="Rast P."/>
            <person name="Oberbeckmann S."/>
            <person name="Bunk B."/>
            <person name="Jeske O."/>
            <person name="Meyerdierks A."/>
            <person name="Storesund J.E."/>
            <person name="Kallscheuer N."/>
            <person name="Luecker S."/>
            <person name="Lage O.M."/>
            <person name="Pohl T."/>
            <person name="Merkel B.J."/>
            <person name="Hornburger P."/>
            <person name="Mueller R.-W."/>
            <person name="Bruemmer F."/>
            <person name="Labrenz M."/>
            <person name="Spormann A.M."/>
            <person name="Op Den Camp H."/>
            <person name="Overmann J."/>
            <person name="Amann R."/>
            <person name="Jetten M.S.M."/>
            <person name="Mascher T."/>
            <person name="Medema M.H."/>
            <person name="Devos D.P."/>
            <person name="Kaster A.-K."/>
            <person name="Ovreas L."/>
            <person name="Rohde M."/>
            <person name="Galperin M.Y."/>
            <person name="Jogler C."/>
        </authorList>
    </citation>
    <scope>NUCLEOTIDE SEQUENCE [LARGE SCALE GENOMIC DNA]</scope>
    <source>
        <strain evidence="3 4">Pla22</strain>
    </source>
</reference>